<dbReference type="Gene3D" id="1.10.10.10">
    <property type="entry name" value="Winged helix-like DNA-binding domain superfamily/Winged helix DNA-binding domain"/>
    <property type="match status" value="1"/>
</dbReference>
<reference evidence="6 7" key="1">
    <citation type="journal article" date="2019" name="Int. J. Syst. Evol. Microbiol.">
        <title>The Global Catalogue of Microorganisms (GCM) 10K type strain sequencing project: providing services to taxonomists for standard genome sequencing and annotation.</title>
        <authorList>
            <consortium name="The Broad Institute Genomics Platform"/>
            <consortium name="The Broad Institute Genome Sequencing Center for Infectious Disease"/>
            <person name="Wu L."/>
            <person name="Ma J."/>
        </authorList>
    </citation>
    <scope>NUCLEOTIDE SEQUENCE [LARGE SCALE GENOMIC DNA]</scope>
    <source>
        <strain evidence="6 7">GX26</strain>
    </source>
</reference>
<dbReference type="Proteomes" id="UP001596395">
    <property type="component" value="Unassembled WGS sequence"/>
</dbReference>
<dbReference type="SUPFAM" id="SSF46785">
    <property type="entry name" value="Winged helix' DNA-binding domain"/>
    <property type="match status" value="1"/>
</dbReference>
<dbReference type="Pfam" id="PF12840">
    <property type="entry name" value="HTH_20"/>
    <property type="match status" value="1"/>
</dbReference>
<keyword evidence="4" id="KW-0472">Membrane</keyword>
<keyword evidence="1" id="KW-0805">Transcription regulation</keyword>
<accession>A0ABD5VNS0</accession>
<sequence>MGSLIERVQGEVADSDERPLVLDVVDGESDVVLDALAADTRRRVFRALFDEPGTASALADDLDESVQTVHYHLSELQDADLVERVDTRYSEKGNEMAVYGPASDPIVLVGNEEFAPAVERSMTRIVGGVGLLAAASLLVQFGVERLARGTRLSGRAAEPASAVDGVAPDGTLANLLLDVVEPGLAFFLGTLVLVAALVVARR</sequence>
<dbReference type="InterPro" id="IPR036388">
    <property type="entry name" value="WH-like_DNA-bd_sf"/>
</dbReference>
<evidence type="ECO:0000256" key="1">
    <source>
        <dbReference type="ARBA" id="ARBA00023015"/>
    </source>
</evidence>
<dbReference type="InterPro" id="IPR051081">
    <property type="entry name" value="HTH_MetalResp_TranReg"/>
</dbReference>
<name>A0ABD5VNS0_9EURY</name>
<dbReference type="PANTHER" id="PTHR33154">
    <property type="entry name" value="TRANSCRIPTIONAL REGULATOR, ARSR FAMILY"/>
    <property type="match status" value="1"/>
</dbReference>
<dbReference type="InterPro" id="IPR036390">
    <property type="entry name" value="WH_DNA-bd_sf"/>
</dbReference>
<dbReference type="Pfam" id="PF24267">
    <property type="entry name" value="HVO_1552_C"/>
    <property type="match status" value="1"/>
</dbReference>
<keyword evidence="4" id="KW-0812">Transmembrane</keyword>
<dbReference type="InterPro" id="IPR011991">
    <property type="entry name" value="ArsR-like_HTH"/>
</dbReference>
<dbReference type="CDD" id="cd00090">
    <property type="entry name" value="HTH_ARSR"/>
    <property type="match status" value="1"/>
</dbReference>
<evidence type="ECO:0000313" key="6">
    <source>
        <dbReference type="EMBL" id="MFC6954496.1"/>
    </source>
</evidence>
<dbReference type="InterPro" id="IPR056525">
    <property type="entry name" value="HVO_1552_C"/>
</dbReference>
<dbReference type="GO" id="GO:0003677">
    <property type="term" value="F:DNA binding"/>
    <property type="evidence" value="ECO:0007669"/>
    <property type="project" value="UniProtKB-KW"/>
</dbReference>
<dbReference type="SMART" id="SM00418">
    <property type="entry name" value="HTH_ARSR"/>
    <property type="match status" value="1"/>
</dbReference>
<feature type="transmembrane region" description="Helical" evidence="4">
    <location>
        <begin position="183"/>
        <end position="200"/>
    </location>
</feature>
<comment type="caution">
    <text evidence="6">The sequence shown here is derived from an EMBL/GenBank/DDBJ whole genome shotgun (WGS) entry which is preliminary data.</text>
</comment>
<gene>
    <name evidence="6" type="ORF">ACFQGB_16650</name>
</gene>
<keyword evidence="2" id="KW-0238">DNA-binding</keyword>
<dbReference type="AlphaFoldDB" id="A0ABD5VNS0"/>
<evidence type="ECO:0000256" key="3">
    <source>
        <dbReference type="ARBA" id="ARBA00023163"/>
    </source>
</evidence>
<feature type="domain" description="HTH arsR-type" evidence="5">
    <location>
        <begin position="31"/>
        <end position="115"/>
    </location>
</feature>
<dbReference type="PANTHER" id="PTHR33154:SF33">
    <property type="entry name" value="TRANSCRIPTIONAL REPRESSOR SDPR"/>
    <property type="match status" value="1"/>
</dbReference>
<keyword evidence="3" id="KW-0804">Transcription</keyword>
<keyword evidence="7" id="KW-1185">Reference proteome</keyword>
<evidence type="ECO:0000259" key="5">
    <source>
        <dbReference type="SMART" id="SM00418"/>
    </source>
</evidence>
<dbReference type="InterPro" id="IPR001845">
    <property type="entry name" value="HTH_ArsR_DNA-bd_dom"/>
</dbReference>
<keyword evidence="4" id="KW-1133">Transmembrane helix</keyword>
<dbReference type="RefSeq" id="WP_336351444.1">
    <property type="nucleotide sequence ID" value="NZ_JAZAQL010000003.1"/>
</dbReference>
<dbReference type="EMBL" id="JBHSXN010000003">
    <property type="protein sequence ID" value="MFC6954496.1"/>
    <property type="molecule type" value="Genomic_DNA"/>
</dbReference>
<feature type="transmembrane region" description="Helical" evidence="4">
    <location>
        <begin position="125"/>
        <end position="143"/>
    </location>
</feature>
<organism evidence="6 7">
    <name type="scientific">Halorubellus litoreus</name>
    <dbReference type="NCBI Taxonomy" id="755308"/>
    <lineage>
        <taxon>Archaea</taxon>
        <taxon>Methanobacteriati</taxon>
        <taxon>Methanobacteriota</taxon>
        <taxon>Stenosarchaea group</taxon>
        <taxon>Halobacteria</taxon>
        <taxon>Halobacteriales</taxon>
        <taxon>Halorubellaceae</taxon>
        <taxon>Halorubellus</taxon>
    </lineage>
</organism>
<proteinExistence type="predicted"/>
<protein>
    <submittedName>
        <fullName evidence="6">ArsR/SmtB family transcription factor</fullName>
    </submittedName>
</protein>
<evidence type="ECO:0000313" key="7">
    <source>
        <dbReference type="Proteomes" id="UP001596395"/>
    </source>
</evidence>
<evidence type="ECO:0000256" key="2">
    <source>
        <dbReference type="ARBA" id="ARBA00023125"/>
    </source>
</evidence>
<evidence type="ECO:0000256" key="4">
    <source>
        <dbReference type="SAM" id="Phobius"/>
    </source>
</evidence>